<feature type="binding site" evidence="12">
    <location>
        <position position="440"/>
    </location>
    <ligand>
        <name>IMP</name>
        <dbReference type="ChEBI" id="CHEBI:58053"/>
    </ligand>
</feature>
<feature type="active site" description="Thioimidate intermediate" evidence="12 13">
    <location>
        <position position="332"/>
    </location>
</feature>
<keyword evidence="12" id="KW-0963">Cytoplasm</keyword>
<evidence type="ECO:0000256" key="12">
    <source>
        <dbReference type="HAMAP-Rule" id="MF_03156"/>
    </source>
</evidence>
<comment type="cofactor">
    <cofactor evidence="1 12">
        <name>K(+)</name>
        <dbReference type="ChEBI" id="CHEBI:29103"/>
    </cofactor>
</comment>
<evidence type="ECO:0000256" key="10">
    <source>
        <dbReference type="ARBA" id="ARBA00048028"/>
    </source>
</evidence>
<dbReference type="PIRSF" id="PIRSF000130">
    <property type="entry name" value="IMPDH"/>
    <property type="match status" value="1"/>
</dbReference>
<feature type="domain" description="CBS" evidence="19">
    <location>
        <begin position="119"/>
        <end position="178"/>
    </location>
</feature>
<comment type="pathway">
    <text evidence="12 18">Purine metabolism; XMP biosynthesis via de novo pathway; XMP from IMP: step 1/1.</text>
</comment>
<keyword evidence="6 12" id="KW-0630">Potassium</keyword>
<dbReference type="SMART" id="SM01240">
    <property type="entry name" value="IMPDH"/>
    <property type="match status" value="1"/>
</dbReference>
<dbReference type="GO" id="GO:0006183">
    <property type="term" value="P:GTP biosynthetic process"/>
    <property type="evidence" value="ECO:0007669"/>
    <property type="project" value="TreeGrafter"/>
</dbReference>
<evidence type="ECO:0000256" key="8">
    <source>
        <dbReference type="ARBA" id="ARBA00023027"/>
    </source>
</evidence>
<dbReference type="AlphaFoldDB" id="A0AAD7XJE4"/>
<feature type="binding site" evidence="12">
    <location>
        <position position="330"/>
    </location>
    <ligand>
        <name>IMP</name>
        <dbReference type="ChEBI" id="CHEBI:58053"/>
    </ligand>
</feature>
<dbReference type="InterPro" id="IPR013785">
    <property type="entry name" value="Aldolase_TIM"/>
</dbReference>
<evidence type="ECO:0000256" key="1">
    <source>
        <dbReference type="ARBA" id="ARBA00001958"/>
    </source>
</evidence>
<evidence type="ECO:0000313" key="21">
    <source>
        <dbReference type="Proteomes" id="UP001230188"/>
    </source>
</evidence>
<evidence type="ECO:0000313" key="20">
    <source>
        <dbReference type="EMBL" id="KAJ8600541.1"/>
    </source>
</evidence>
<feature type="binding site" evidence="12 14">
    <location>
        <begin position="275"/>
        <end position="277"/>
    </location>
    <ligand>
        <name>NAD(+)</name>
        <dbReference type="ChEBI" id="CHEBI:57540"/>
    </ligand>
</feature>
<dbReference type="HAMAP" id="MF_01964">
    <property type="entry name" value="IMPDH"/>
    <property type="match status" value="1"/>
</dbReference>
<evidence type="ECO:0000256" key="14">
    <source>
        <dbReference type="PIRSR" id="PIRSR000130-3"/>
    </source>
</evidence>
<dbReference type="GO" id="GO:0005737">
    <property type="term" value="C:cytoplasm"/>
    <property type="evidence" value="ECO:0007669"/>
    <property type="project" value="UniProtKB-SubCell"/>
</dbReference>
<dbReference type="Proteomes" id="UP001230188">
    <property type="component" value="Unassembled WGS sequence"/>
</dbReference>
<dbReference type="NCBIfam" id="TIGR01302">
    <property type="entry name" value="IMP_dehydrog"/>
    <property type="match status" value="1"/>
</dbReference>
<feature type="active site" description="Proton acceptor" evidence="12 13">
    <location>
        <position position="428"/>
    </location>
</feature>
<keyword evidence="8 12" id="KW-0520">NAD</keyword>
<comment type="activity regulation">
    <text evidence="12">Mycophenolic acid (MPA) is a non-competitive inhibitor that prevents formation of the closed enzyme conformation by binding to the same site as the amobile flap. In contrast, mizoribine monophosphate (MZP) is a competitive inhibitor that induces the closed conformation. MPA is a potent inhibitor of mammalian IMPDHs but a poor inhibitor of the bacterial enzymes. MZP is a more potent inhibitor of bacterial IMPDH.</text>
</comment>
<dbReference type="SMART" id="SM00116">
    <property type="entry name" value="CBS"/>
    <property type="match status" value="2"/>
</dbReference>
<dbReference type="GO" id="GO:0046872">
    <property type="term" value="F:metal ion binding"/>
    <property type="evidence" value="ECO:0007669"/>
    <property type="project" value="UniProtKB-UniRule"/>
</dbReference>
<dbReference type="EC" id="1.1.1.205" evidence="12 18"/>
<dbReference type="PROSITE" id="PS51371">
    <property type="entry name" value="CBS"/>
    <property type="match status" value="2"/>
</dbReference>
<comment type="subunit">
    <text evidence="12">Homotetramer.</text>
</comment>
<feature type="binding site" description="in other chain" evidence="12 15">
    <location>
        <position position="332"/>
    </location>
    <ligand>
        <name>K(+)</name>
        <dbReference type="ChEBI" id="CHEBI:29103"/>
        <note>ligand shared between two tetrameric partners</note>
    </ligand>
</feature>
<evidence type="ECO:0000256" key="3">
    <source>
        <dbReference type="ARBA" id="ARBA00022723"/>
    </source>
</evidence>
<keyword evidence="3 12" id="KW-0479">Metal-binding</keyword>
<evidence type="ECO:0000256" key="15">
    <source>
        <dbReference type="PIRSR" id="PIRSR000130-4"/>
    </source>
</evidence>
<dbReference type="CDD" id="cd04601">
    <property type="entry name" value="CBS_pair_IMPDH"/>
    <property type="match status" value="1"/>
</dbReference>
<keyword evidence="21" id="KW-1185">Reference proteome</keyword>
<feature type="binding site" description="in other chain" evidence="12 15">
    <location>
        <position position="329"/>
    </location>
    <ligand>
        <name>K(+)</name>
        <dbReference type="ChEBI" id="CHEBI:29103"/>
        <note>ligand shared between two tetrameric partners</note>
    </ligand>
</feature>
<evidence type="ECO:0000256" key="5">
    <source>
        <dbReference type="ARBA" id="ARBA00022755"/>
    </source>
</evidence>
<feature type="binding site" evidence="12">
    <location>
        <begin position="388"/>
        <end position="389"/>
    </location>
    <ligand>
        <name>IMP</name>
        <dbReference type="ChEBI" id="CHEBI:58053"/>
    </ligand>
</feature>
<feature type="domain" description="CBS" evidence="19">
    <location>
        <begin position="182"/>
        <end position="238"/>
    </location>
</feature>
<comment type="catalytic activity">
    <reaction evidence="10 12 18">
        <text>IMP + NAD(+) + H2O = XMP + NADH + H(+)</text>
        <dbReference type="Rhea" id="RHEA:11708"/>
        <dbReference type="ChEBI" id="CHEBI:15377"/>
        <dbReference type="ChEBI" id="CHEBI:15378"/>
        <dbReference type="ChEBI" id="CHEBI:57464"/>
        <dbReference type="ChEBI" id="CHEBI:57540"/>
        <dbReference type="ChEBI" id="CHEBI:57945"/>
        <dbReference type="ChEBI" id="CHEBI:58053"/>
        <dbReference type="EC" id="1.1.1.205"/>
    </reaction>
</comment>
<dbReference type="CDD" id="cd00381">
    <property type="entry name" value="IMPDH"/>
    <property type="match status" value="1"/>
</dbReference>
<evidence type="ECO:0000256" key="16">
    <source>
        <dbReference type="PROSITE-ProRule" id="PRU00703"/>
    </source>
</evidence>
<dbReference type="SUPFAM" id="SSF54631">
    <property type="entry name" value="CBS-domain pair"/>
    <property type="match status" value="1"/>
</dbReference>
<dbReference type="Gene3D" id="3.20.20.70">
    <property type="entry name" value="Aldolase class I"/>
    <property type="match status" value="1"/>
</dbReference>
<dbReference type="GO" id="GO:0000166">
    <property type="term" value="F:nucleotide binding"/>
    <property type="evidence" value="ECO:0007669"/>
    <property type="project" value="UniProtKB-UniRule"/>
</dbReference>
<keyword evidence="9 16" id="KW-0129">CBS domain</keyword>
<dbReference type="SUPFAM" id="SSF51412">
    <property type="entry name" value="Inosine monophosphate dehydrogenase (IMPDH)"/>
    <property type="match status" value="1"/>
</dbReference>
<name>A0AAD7XJE4_9STRA</name>
<feature type="binding site" evidence="12 14">
    <location>
        <begin position="325"/>
        <end position="327"/>
    </location>
    <ligand>
        <name>NAD(+)</name>
        <dbReference type="ChEBI" id="CHEBI:57540"/>
    </ligand>
</feature>
<dbReference type="InterPro" id="IPR046342">
    <property type="entry name" value="CBS_dom_sf"/>
</dbReference>
<dbReference type="Pfam" id="PF00571">
    <property type="entry name" value="CBS"/>
    <property type="match status" value="2"/>
</dbReference>
<feature type="binding site" evidence="12">
    <location>
        <begin position="412"/>
        <end position="416"/>
    </location>
    <ligand>
        <name>IMP</name>
        <dbReference type="ChEBI" id="CHEBI:58053"/>
    </ligand>
</feature>
<dbReference type="GO" id="GO:0006177">
    <property type="term" value="P:GMP biosynthetic process"/>
    <property type="evidence" value="ECO:0007669"/>
    <property type="project" value="UniProtKB-UniRule"/>
</dbReference>
<evidence type="ECO:0000256" key="6">
    <source>
        <dbReference type="ARBA" id="ARBA00022958"/>
    </source>
</evidence>
<dbReference type="EMBL" id="JAQMWT010000498">
    <property type="protein sequence ID" value="KAJ8600541.1"/>
    <property type="molecule type" value="Genomic_DNA"/>
</dbReference>
<protein>
    <recommendedName>
        <fullName evidence="12 18">Inosine-5'-monophosphate dehydrogenase</fullName>
        <shortName evidence="12">IMP dehydrogenase</shortName>
        <shortName evidence="12">IMPD</shortName>
        <shortName evidence="12">IMPDH</shortName>
        <ecNumber evidence="12 18">1.1.1.205</ecNumber>
    </recommendedName>
</protein>
<keyword evidence="4 12" id="KW-0332">GMP biosynthesis</keyword>
<organism evidence="20 21">
    <name type="scientific">Chrysophaeum taylorii</name>
    <dbReference type="NCBI Taxonomy" id="2483200"/>
    <lineage>
        <taxon>Eukaryota</taxon>
        <taxon>Sar</taxon>
        <taxon>Stramenopiles</taxon>
        <taxon>Ochrophyta</taxon>
        <taxon>Pelagophyceae</taxon>
        <taxon>Pelagomonadales</taxon>
        <taxon>Pelagomonadaceae</taxon>
        <taxon>Chrysophaeum</taxon>
    </lineage>
</organism>
<feature type="binding site" evidence="12">
    <location>
        <begin position="365"/>
        <end position="367"/>
    </location>
    <ligand>
        <name>IMP</name>
        <dbReference type="ChEBI" id="CHEBI:58053"/>
    </ligand>
</feature>
<dbReference type="GO" id="GO:0003938">
    <property type="term" value="F:IMP dehydrogenase activity"/>
    <property type="evidence" value="ECO:0007669"/>
    <property type="project" value="UniProtKB-UniRule"/>
</dbReference>
<evidence type="ECO:0000256" key="7">
    <source>
        <dbReference type="ARBA" id="ARBA00023002"/>
    </source>
</evidence>
<proteinExistence type="inferred from homology"/>
<dbReference type="InterPro" id="IPR001093">
    <property type="entry name" value="IMP_DH_GMPRt"/>
</dbReference>
<sequence>MDDNMKAALAMDEAELQDGYSAADVFEGSKSQCGLTYDDVIFLPGHISFGVDEVELVSKISRKIAVKTPFVSSPMDTVTEASMAIGMALHGGIGIVHYNMSVEEQCAEVRKVKKFKNGFITEPTVLAPHNTLADVDRIKEQSGHSGIPITLDGRIHSKLVGIVTKRDIDFQEDRSIAISTVMTTDLVVAKEPVSLVEANELLRQSKKGKLPVVNEAGALVSLISRTDITKALDYPLSSVDAHKSLLCGAAIGTRLSDRDRFLALVDAGVDLVVLDSSQGDSEYQRDMIRWIKDIHPEIQVVGGNVVTRTQALHLIQAGVDGLRVGMGVGSICTTQEVCACGRPQASAVYHVSRLARKFGVPVIADGGVANTGHIIKALSLGASCVMMGSLLAGTAETPGDYFFQDGVRLKRYRGMGSLEAMKVGSAKRYFASAAKVKVAQGVSGAVVDKGSLNQYIPYLVMGVKHGLQDIGFKSISDLQTNVAIGKVRMELRSAAAQREGGVHSLHSHSSSNN</sequence>
<comment type="caution">
    <text evidence="12">Lacks conserved residue(s) required for the propagation of feature annotation.</text>
</comment>
<dbReference type="PANTHER" id="PTHR11911">
    <property type="entry name" value="INOSINE-5-MONOPHOSPHATE DEHYDROGENASE RELATED"/>
    <property type="match status" value="1"/>
</dbReference>
<comment type="caution">
    <text evidence="20">The sequence shown here is derived from an EMBL/GenBank/DDBJ whole genome shotgun (WGS) entry which is preliminary data.</text>
</comment>
<evidence type="ECO:0000256" key="13">
    <source>
        <dbReference type="PIRSR" id="PIRSR000130-1"/>
    </source>
</evidence>
<keyword evidence="5 12" id="KW-0658">Purine biosynthesis</keyword>
<keyword evidence="7 12" id="KW-0560">Oxidoreductase</keyword>
<dbReference type="InterPro" id="IPR015875">
    <property type="entry name" value="IMP_DH/GMP_Rdtase_CS"/>
</dbReference>
<evidence type="ECO:0000256" key="18">
    <source>
        <dbReference type="RuleBase" id="RU003928"/>
    </source>
</evidence>
<reference evidence="20" key="1">
    <citation type="submission" date="2023-01" db="EMBL/GenBank/DDBJ databases">
        <title>Metagenome sequencing of chrysophaentin producing Chrysophaeum taylorii.</title>
        <authorList>
            <person name="Davison J."/>
            <person name="Bewley C."/>
        </authorList>
    </citation>
    <scope>NUCLEOTIDE SEQUENCE</scope>
    <source>
        <strain evidence="20">NIES-1699</strain>
    </source>
</reference>
<dbReference type="PROSITE" id="PS00487">
    <property type="entry name" value="IMP_DH_GMP_RED"/>
    <property type="match status" value="1"/>
</dbReference>
<dbReference type="Pfam" id="PF00478">
    <property type="entry name" value="IMPDH"/>
    <property type="match status" value="1"/>
</dbReference>
<evidence type="ECO:0000256" key="4">
    <source>
        <dbReference type="ARBA" id="ARBA00022749"/>
    </source>
</evidence>
<evidence type="ECO:0000256" key="11">
    <source>
        <dbReference type="ARBA" id="ARBA00056556"/>
    </source>
</evidence>
<dbReference type="PANTHER" id="PTHR11911:SF111">
    <property type="entry name" value="INOSINE-5'-MONOPHOSPHATE DEHYDROGENASE"/>
    <property type="match status" value="1"/>
</dbReference>
<gene>
    <name evidence="20" type="ORF">CTAYLR_007920</name>
</gene>
<accession>A0AAD7XJE4</accession>
<feature type="binding site" description="in other chain" evidence="12 15">
    <location>
        <position position="327"/>
    </location>
    <ligand>
        <name>K(+)</name>
        <dbReference type="ChEBI" id="CHEBI:29103"/>
        <note>ligand shared between two tetrameric partners</note>
    </ligand>
</feature>
<evidence type="ECO:0000259" key="19">
    <source>
        <dbReference type="PROSITE" id="PS51371"/>
    </source>
</evidence>
<evidence type="ECO:0000256" key="9">
    <source>
        <dbReference type="ARBA" id="ARBA00023122"/>
    </source>
</evidence>
<evidence type="ECO:0000256" key="2">
    <source>
        <dbReference type="ARBA" id="ARBA00005502"/>
    </source>
</evidence>
<comment type="similarity">
    <text evidence="2 12 17">Belongs to the IMPDH/GMPR family.</text>
</comment>
<dbReference type="InterPro" id="IPR005990">
    <property type="entry name" value="IMP_DH"/>
</dbReference>
<dbReference type="FunFam" id="3.20.20.70:FF:000086">
    <property type="entry name" value="IMP dehydrogenase, putative"/>
    <property type="match status" value="1"/>
</dbReference>
<dbReference type="InterPro" id="IPR000644">
    <property type="entry name" value="CBS_dom"/>
</dbReference>
<comment type="function">
    <text evidence="11 12">Catalyzes the conversion of inosine 5'-phosphate (IMP) to xanthosine 5'-phosphate (XMP), the first committed and rate-limiting step in the de novo synthesis of guanine nucleotides, and therefore plays an important role in the regulation of cell growth.</text>
</comment>
<evidence type="ECO:0000256" key="17">
    <source>
        <dbReference type="RuleBase" id="RU003927"/>
    </source>
</evidence>
<comment type="subcellular location">
    <subcellularLocation>
        <location evidence="12">Cytoplasm</location>
    </subcellularLocation>
</comment>